<dbReference type="Pfam" id="PF00271">
    <property type="entry name" value="Helicase_C"/>
    <property type="match status" value="1"/>
</dbReference>
<evidence type="ECO:0000256" key="1">
    <source>
        <dbReference type="ARBA" id="ARBA00022741"/>
    </source>
</evidence>
<evidence type="ECO:0000256" key="2">
    <source>
        <dbReference type="ARBA" id="ARBA00022840"/>
    </source>
</evidence>
<dbReference type="GO" id="GO:0005524">
    <property type="term" value="F:ATP binding"/>
    <property type="evidence" value="ECO:0007669"/>
    <property type="project" value="UniProtKB-KW"/>
</dbReference>
<evidence type="ECO:0000259" key="4">
    <source>
        <dbReference type="PROSITE" id="PS51194"/>
    </source>
</evidence>
<keyword evidence="1" id="KW-0547">Nucleotide-binding</keyword>
<feature type="domain" description="Helicase C-terminal" evidence="4">
    <location>
        <begin position="276"/>
        <end position="426"/>
    </location>
</feature>
<dbReference type="PANTHER" id="PTHR47957">
    <property type="entry name" value="ATP-DEPENDENT HELICASE HRQ1"/>
    <property type="match status" value="1"/>
</dbReference>
<dbReference type="SMART" id="SM00487">
    <property type="entry name" value="DEXDc"/>
    <property type="match status" value="1"/>
</dbReference>
<dbReference type="InterPro" id="IPR001650">
    <property type="entry name" value="Helicase_C-like"/>
</dbReference>
<dbReference type="InterPro" id="IPR018973">
    <property type="entry name" value="MZB"/>
</dbReference>
<gene>
    <name evidence="5" type="ordered locus">Marky_1103</name>
</gene>
<dbReference type="Pfam" id="PF00270">
    <property type="entry name" value="DEAD"/>
    <property type="match status" value="1"/>
</dbReference>
<dbReference type="EMBL" id="CP002630">
    <property type="protein sequence ID" value="AEB11845.1"/>
    <property type="molecule type" value="Genomic_DNA"/>
</dbReference>
<dbReference type="PANTHER" id="PTHR47957:SF3">
    <property type="entry name" value="ATP-DEPENDENT HELICASE HRQ1"/>
    <property type="match status" value="1"/>
</dbReference>
<dbReference type="CDD" id="cd18797">
    <property type="entry name" value="SF2_C_Hrq"/>
    <property type="match status" value="1"/>
</dbReference>
<dbReference type="OrthoDB" id="143059at2"/>
<dbReference type="Pfam" id="PF09369">
    <property type="entry name" value="MZB"/>
    <property type="match status" value="1"/>
</dbReference>
<proteinExistence type="predicted"/>
<dbReference type="GO" id="GO:0036297">
    <property type="term" value="P:interstrand cross-link repair"/>
    <property type="evidence" value="ECO:0007669"/>
    <property type="project" value="TreeGrafter"/>
</dbReference>
<reference evidence="5 6" key="1">
    <citation type="journal article" date="2012" name="Stand. Genomic Sci.">
        <title>Complete genome sequence of the aerobic, heterotroph Marinithermus hydrothermalis type strain (T1(T)) from a deep-sea hydrothermal vent chimney.</title>
        <authorList>
            <person name="Copeland A."/>
            <person name="Gu W."/>
            <person name="Yasawong M."/>
            <person name="Lapidus A."/>
            <person name="Lucas S."/>
            <person name="Deshpande S."/>
            <person name="Pagani I."/>
            <person name="Tapia R."/>
            <person name="Cheng J.F."/>
            <person name="Goodwin L.A."/>
            <person name="Pitluck S."/>
            <person name="Liolios K."/>
            <person name="Ivanova N."/>
            <person name="Mavromatis K."/>
            <person name="Mikhailova N."/>
            <person name="Pati A."/>
            <person name="Chen A."/>
            <person name="Palaniappan K."/>
            <person name="Land M."/>
            <person name="Pan C."/>
            <person name="Brambilla E.M."/>
            <person name="Rohde M."/>
            <person name="Tindall B.J."/>
            <person name="Sikorski J."/>
            <person name="Goker M."/>
            <person name="Detter J.C."/>
            <person name="Bristow J."/>
            <person name="Eisen J.A."/>
            <person name="Markowitz V."/>
            <person name="Hugenholtz P."/>
            <person name="Kyrpides N.C."/>
            <person name="Klenk H.P."/>
            <person name="Woyke T."/>
        </authorList>
    </citation>
    <scope>NUCLEOTIDE SEQUENCE [LARGE SCALE GENOMIC DNA]</scope>
    <source>
        <strain evidence="6">DSM 14884 / JCM 11576 / T1</strain>
    </source>
</reference>
<feature type="domain" description="Helicase ATP-binding" evidence="3">
    <location>
        <begin position="65"/>
        <end position="243"/>
    </location>
</feature>
<dbReference type="SMART" id="SM00490">
    <property type="entry name" value="HELICc"/>
    <property type="match status" value="1"/>
</dbReference>
<sequence>MLPEALTPHRSYAEWLRALPGYANQIRFSRLLPARPPQCVPYDGAYAGVLEVLGLEPFAHQAEAFRVLEAGRNLVMATPTASGKSLVFQVPTLKAMLEGHSVLFLYPTKALARDQLERLRDLAEPFGLQDRVHAYDGDTPAPKRRQARERARALLTNPDMLHFGILPRHTDWAHFLARLAFVVVDELHYYRGVFGTHVALLLRRLLRVAQHYGAHPQLIAASATIQNPQEHAEHLFGEAFTCVSAETRPTPREFVLWVPRALDKQGLARRSANMEAAELAVYAAESGLKTLIFAGSRKTAELIGLYAKTSPAGECIRTYRAGYTARERRALEAAFRAGEVRVLVSTSALELGIDIGDLDAVVLVGYPGSINAFWQRAGRAGRSGRRALVLWIPREDPLDEYFLHRPELLLASAPEAAVADPFNPYLYPPHLHCAARELPLEPHEPLYKPALAGPGFRERGGRIYTTRRAPHREIVLRGEGATFTLKLADGTVLGHLDERQAYWEAHPGAIYLHQGEAYLVRNLDLEAREVVLLPSLEDYYTQPRAETEILVKSGEALAPGVWVGRVVLKERVVGYVKRRYVTESVLEEAPLELPELSFETEAIWFHPPEAVPPERLPSAMHALEHTLIGLLPLFVLAERRDIGGVSYPVYPHPLPSEGGPTIFIYDGYPGGVGYARAAAQRFNRWVQAARDLLAECPCAEGCPRCVLSPKCGNGNQYLDKSGALELAQVLAGPSGTPEPLN</sequence>
<dbReference type="Proteomes" id="UP000007030">
    <property type="component" value="Chromosome"/>
</dbReference>
<dbReference type="GO" id="GO:0006289">
    <property type="term" value="P:nucleotide-excision repair"/>
    <property type="evidence" value="ECO:0007669"/>
    <property type="project" value="TreeGrafter"/>
</dbReference>
<organism evidence="5 6">
    <name type="scientific">Marinithermus hydrothermalis (strain DSM 14884 / JCM 11576 / T1)</name>
    <dbReference type="NCBI Taxonomy" id="869210"/>
    <lineage>
        <taxon>Bacteria</taxon>
        <taxon>Thermotogati</taxon>
        <taxon>Deinococcota</taxon>
        <taxon>Deinococci</taxon>
        <taxon>Thermales</taxon>
        <taxon>Thermaceae</taxon>
        <taxon>Marinithermus</taxon>
    </lineage>
</organism>
<dbReference type="RefSeq" id="WP_013703892.1">
    <property type="nucleotide sequence ID" value="NC_015387.1"/>
</dbReference>
<dbReference type="eggNOG" id="COG1205">
    <property type="taxonomic scope" value="Bacteria"/>
</dbReference>
<dbReference type="Gene3D" id="3.40.50.300">
    <property type="entry name" value="P-loop containing nucleotide triphosphate hydrolases"/>
    <property type="match status" value="2"/>
</dbReference>
<dbReference type="PROSITE" id="PS51192">
    <property type="entry name" value="HELICASE_ATP_BIND_1"/>
    <property type="match status" value="1"/>
</dbReference>
<dbReference type="CDD" id="cd17923">
    <property type="entry name" value="DEXHc_Hrq1-like"/>
    <property type="match status" value="1"/>
</dbReference>
<accession>F2NP44</accession>
<dbReference type="STRING" id="869210.Marky_1103"/>
<dbReference type="InterPro" id="IPR014001">
    <property type="entry name" value="Helicase_ATP-bd"/>
</dbReference>
<dbReference type="PROSITE" id="PS51194">
    <property type="entry name" value="HELICASE_CTER"/>
    <property type="match status" value="1"/>
</dbReference>
<evidence type="ECO:0000313" key="6">
    <source>
        <dbReference type="Proteomes" id="UP000007030"/>
    </source>
</evidence>
<keyword evidence="6" id="KW-1185">Reference proteome</keyword>
<dbReference type="HOGENOM" id="CLU_000809_3_2_0"/>
<dbReference type="InterPro" id="IPR011545">
    <property type="entry name" value="DEAD/DEAH_box_helicase_dom"/>
</dbReference>
<dbReference type="GO" id="GO:0003676">
    <property type="term" value="F:nucleic acid binding"/>
    <property type="evidence" value="ECO:0007669"/>
    <property type="project" value="InterPro"/>
</dbReference>
<evidence type="ECO:0008006" key="7">
    <source>
        <dbReference type="Google" id="ProtNLM"/>
    </source>
</evidence>
<keyword evidence="2" id="KW-0067">ATP-binding</keyword>
<dbReference type="InterPro" id="IPR027417">
    <property type="entry name" value="P-loop_NTPase"/>
</dbReference>
<dbReference type="GO" id="GO:0043138">
    <property type="term" value="F:3'-5' DNA helicase activity"/>
    <property type="evidence" value="ECO:0007669"/>
    <property type="project" value="TreeGrafter"/>
</dbReference>
<protein>
    <recommendedName>
        <fullName evidence="7">DEAD/DEAH box helicase domain protein</fullName>
    </recommendedName>
</protein>
<evidence type="ECO:0000313" key="5">
    <source>
        <dbReference type="EMBL" id="AEB11845.1"/>
    </source>
</evidence>
<dbReference type="KEGG" id="mhd:Marky_1103"/>
<dbReference type="eggNOG" id="COG1111">
    <property type="taxonomic scope" value="Bacteria"/>
</dbReference>
<dbReference type="AlphaFoldDB" id="F2NP44"/>
<dbReference type="SUPFAM" id="SSF52540">
    <property type="entry name" value="P-loop containing nucleoside triphosphate hydrolases"/>
    <property type="match status" value="1"/>
</dbReference>
<name>F2NP44_MARHT</name>
<evidence type="ECO:0000259" key="3">
    <source>
        <dbReference type="PROSITE" id="PS51192"/>
    </source>
</evidence>